<dbReference type="NCBIfam" id="NF008358">
    <property type="entry name" value="PRK11147.1"/>
    <property type="match status" value="1"/>
</dbReference>
<dbReference type="GO" id="GO:0003677">
    <property type="term" value="F:DNA binding"/>
    <property type="evidence" value="ECO:0007669"/>
    <property type="project" value="UniProtKB-UniRule"/>
</dbReference>
<accession>C6C3V2</accession>
<keyword evidence="1 11" id="KW-0963">Cytoplasm</keyword>
<organism evidence="14 15">
    <name type="scientific">Musicola paradisiaca (strain Ech703)</name>
    <name type="common">Dickeya paradisiaca</name>
    <name type="synonym">Dickeya dadantii</name>
    <dbReference type="NCBI Taxonomy" id="579405"/>
    <lineage>
        <taxon>Bacteria</taxon>
        <taxon>Pseudomonadati</taxon>
        <taxon>Pseudomonadota</taxon>
        <taxon>Gammaproteobacteria</taxon>
        <taxon>Enterobacterales</taxon>
        <taxon>Pectobacteriaceae</taxon>
        <taxon>Musicola</taxon>
    </lineage>
</organism>
<comment type="subcellular location">
    <subcellularLocation>
        <location evidence="11">Cytoplasm</location>
    </subcellularLocation>
    <text evidence="11">Associates with ribosomes.</text>
</comment>
<evidence type="ECO:0000256" key="1">
    <source>
        <dbReference type="ARBA" id="ARBA00022490"/>
    </source>
</evidence>
<dbReference type="RefSeq" id="WP_012765264.1">
    <property type="nucleotide sequence ID" value="NC_012880.1"/>
</dbReference>
<evidence type="ECO:0000256" key="10">
    <source>
        <dbReference type="ARBA" id="ARBA00061478"/>
    </source>
</evidence>
<evidence type="ECO:0000256" key="5">
    <source>
        <dbReference type="ARBA" id="ARBA00022801"/>
    </source>
</evidence>
<keyword evidence="15" id="KW-1185">Reference proteome</keyword>
<comment type="function">
    <text evidence="11">Probably plays a role in ribosome assembly or function. May be involved in resolution of branched DNA intermediates that result from template switching in postreplication gaps. Binds DNA and has ATPase activity.</text>
</comment>
<feature type="compositionally biased region" description="Polar residues" evidence="12">
    <location>
        <begin position="529"/>
        <end position="541"/>
    </location>
</feature>
<dbReference type="Gene3D" id="1.10.287.380">
    <property type="entry name" value="Valyl-tRNA synthetase, C-terminal domain"/>
    <property type="match status" value="1"/>
</dbReference>
<feature type="region of interest" description="Disordered" evidence="12">
    <location>
        <begin position="529"/>
        <end position="565"/>
    </location>
</feature>
<dbReference type="PROSITE" id="PS00211">
    <property type="entry name" value="ABC_TRANSPORTER_1"/>
    <property type="match status" value="2"/>
</dbReference>
<dbReference type="SMART" id="SM00382">
    <property type="entry name" value="AAA"/>
    <property type="match status" value="2"/>
</dbReference>
<dbReference type="Pfam" id="PF12848">
    <property type="entry name" value="ABC_tran_Xtn"/>
    <property type="match status" value="1"/>
</dbReference>
<feature type="binding site" evidence="11">
    <location>
        <begin position="352"/>
        <end position="359"/>
    </location>
    <ligand>
        <name>ATP</name>
        <dbReference type="ChEBI" id="CHEBI:30616"/>
        <label>2</label>
    </ligand>
</feature>
<dbReference type="InterPro" id="IPR003439">
    <property type="entry name" value="ABC_transporter-like_ATP-bd"/>
</dbReference>
<dbReference type="InterPro" id="IPR043686">
    <property type="entry name" value="Uup"/>
</dbReference>
<keyword evidence="11" id="KW-0175">Coiled coil</keyword>
<dbReference type="FunFam" id="3.40.50.300:FF:000011">
    <property type="entry name" value="Putative ABC transporter ATP-binding component"/>
    <property type="match status" value="1"/>
</dbReference>
<dbReference type="SUPFAM" id="SSF52540">
    <property type="entry name" value="P-loop containing nucleoside triphosphate hydrolases"/>
    <property type="match status" value="2"/>
</dbReference>
<dbReference type="Pfam" id="PF00005">
    <property type="entry name" value="ABC_tran"/>
    <property type="match status" value="2"/>
</dbReference>
<dbReference type="InterPro" id="IPR027417">
    <property type="entry name" value="P-loop_NTPase"/>
</dbReference>
<feature type="binding site" evidence="11">
    <location>
        <begin position="36"/>
        <end position="43"/>
    </location>
    <ligand>
        <name>ATP</name>
        <dbReference type="ChEBI" id="CHEBI:30616"/>
        <label>1</label>
    </ligand>
</feature>
<evidence type="ECO:0000313" key="15">
    <source>
        <dbReference type="Proteomes" id="UP000002734"/>
    </source>
</evidence>
<dbReference type="GO" id="GO:0043022">
    <property type="term" value="F:ribosome binding"/>
    <property type="evidence" value="ECO:0007669"/>
    <property type="project" value="UniProtKB-UniRule"/>
</dbReference>
<dbReference type="Proteomes" id="UP000002734">
    <property type="component" value="Chromosome"/>
</dbReference>
<reference evidence="14" key="1">
    <citation type="submission" date="2009-06" db="EMBL/GenBank/DDBJ databases">
        <title>Complete sequence of Dickeya dadantii Ech703.</title>
        <authorList>
            <consortium name="US DOE Joint Genome Institute"/>
            <person name="Lucas S."/>
            <person name="Copeland A."/>
            <person name="Lapidus A."/>
            <person name="Glavina del Rio T."/>
            <person name="Dalin E."/>
            <person name="Tice H."/>
            <person name="Bruce D."/>
            <person name="Goodwin L."/>
            <person name="Pitluck S."/>
            <person name="Chertkov O."/>
            <person name="Brettin T."/>
            <person name="Detter J.C."/>
            <person name="Han C."/>
            <person name="Larimer F."/>
            <person name="Land M."/>
            <person name="Hauser L."/>
            <person name="Kyrpides N."/>
            <person name="Mikhailova N."/>
            <person name="Balakrishnan V."/>
            <person name="Glasner J."/>
            <person name="Perna N.T."/>
        </authorList>
    </citation>
    <scope>NUCLEOTIDE SEQUENCE [LARGE SCALE GENOMIC DNA]</scope>
    <source>
        <strain evidence="14">Ech703</strain>
    </source>
</reference>
<evidence type="ECO:0000256" key="6">
    <source>
        <dbReference type="ARBA" id="ARBA00022840"/>
    </source>
</evidence>
<dbReference type="FunFam" id="3.40.50.300:FF:000309">
    <property type="entry name" value="ABC transporter ATP-binding protein"/>
    <property type="match status" value="1"/>
</dbReference>
<feature type="domain" description="ABC transporter" evidence="13">
    <location>
        <begin position="320"/>
        <end position="536"/>
    </location>
</feature>
<protein>
    <recommendedName>
        <fullName evidence="11">ATP-binding protein Uup</fullName>
        <ecNumber evidence="11">3.6.1.-</ecNumber>
    </recommendedName>
</protein>
<dbReference type="InterPro" id="IPR032781">
    <property type="entry name" value="ABC_tran_Xtn"/>
</dbReference>
<dbReference type="GO" id="GO:0005524">
    <property type="term" value="F:ATP binding"/>
    <property type="evidence" value="ECO:0007669"/>
    <property type="project" value="UniProtKB-UniRule"/>
</dbReference>
<dbReference type="PANTHER" id="PTHR42855">
    <property type="entry name" value="ABC TRANSPORTER ATP-BINDING SUBUNIT"/>
    <property type="match status" value="1"/>
</dbReference>
<dbReference type="PROSITE" id="PS50893">
    <property type="entry name" value="ABC_TRANSPORTER_2"/>
    <property type="match status" value="2"/>
</dbReference>
<dbReference type="GO" id="GO:0016887">
    <property type="term" value="F:ATP hydrolysis activity"/>
    <property type="evidence" value="ECO:0007669"/>
    <property type="project" value="UniProtKB-UniRule"/>
</dbReference>
<dbReference type="HAMAP" id="MF_00848">
    <property type="entry name" value="Uup"/>
    <property type="match status" value="1"/>
</dbReference>
<dbReference type="EC" id="3.6.1.-" evidence="11"/>
<dbReference type="InterPro" id="IPR051309">
    <property type="entry name" value="ABCF_ATPase"/>
</dbReference>
<feature type="coiled-coil region" evidence="11">
    <location>
        <begin position="573"/>
        <end position="634"/>
    </location>
</feature>
<dbReference type="STRING" id="579405.Dd703_1650"/>
<evidence type="ECO:0000256" key="7">
    <source>
        <dbReference type="ARBA" id="ARBA00023125"/>
    </source>
</evidence>
<dbReference type="Gene3D" id="3.40.50.300">
    <property type="entry name" value="P-loop containing nucleotide triphosphate hydrolases"/>
    <property type="match status" value="2"/>
</dbReference>
<dbReference type="EMBL" id="CP001654">
    <property type="protein sequence ID" value="ACS85447.1"/>
    <property type="molecule type" value="Genomic_DNA"/>
</dbReference>
<evidence type="ECO:0000256" key="9">
    <source>
        <dbReference type="ARBA" id="ARBA00049360"/>
    </source>
</evidence>
<comment type="catalytic activity">
    <reaction evidence="9 11">
        <text>ATP + H2O = ADP + phosphate + H(+)</text>
        <dbReference type="Rhea" id="RHEA:13065"/>
        <dbReference type="ChEBI" id="CHEBI:15377"/>
        <dbReference type="ChEBI" id="CHEBI:15378"/>
        <dbReference type="ChEBI" id="CHEBI:30616"/>
        <dbReference type="ChEBI" id="CHEBI:43474"/>
        <dbReference type="ChEBI" id="CHEBI:456216"/>
    </reaction>
</comment>
<dbReference type="AlphaFoldDB" id="C6C3V2"/>
<dbReference type="PANTHER" id="PTHR42855:SF1">
    <property type="entry name" value="ABC TRANSPORTER DOMAIN-CONTAINING PROTEIN"/>
    <property type="match status" value="1"/>
</dbReference>
<evidence type="ECO:0000256" key="3">
    <source>
        <dbReference type="ARBA" id="ARBA00022741"/>
    </source>
</evidence>
<evidence type="ECO:0000259" key="13">
    <source>
        <dbReference type="PROSITE" id="PS50893"/>
    </source>
</evidence>
<evidence type="ECO:0000256" key="12">
    <source>
        <dbReference type="SAM" id="MobiDB-lite"/>
    </source>
</evidence>
<feature type="domain" description="ABC transporter" evidence="13">
    <location>
        <begin position="1"/>
        <end position="253"/>
    </location>
</feature>
<dbReference type="CDD" id="cd03221">
    <property type="entry name" value="ABCF_EF-3"/>
    <property type="match status" value="2"/>
</dbReference>
<dbReference type="InterPro" id="IPR032524">
    <property type="entry name" value="ABC_tran_C"/>
</dbReference>
<evidence type="ECO:0000256" key="11">
    <source>
        <dbReference type="HAMAP-Rule" id="MF_00848"/>
    </source>
</evidence>
<dbReference type="GO" id="GO:0005737">
    <property type="term" value="C:cytoplasm"/>
    <property type="evidence" value="ECO:0007669"/>
    <property type="project" value="UniProtKB-SubCell"/>
</dbReference>
<keyword evidence="4 11" id="KW-0227">DNA damage</keyword>
<evidence type="ECO:0000313" key="14">
    <source>
        <dbReference type="EMBL" id="ACS85447.1"/>
    </source>
</evidence>
<dbReference type="eggNOG" id="COG0488">
    <property type="taxonomic scope" value="Bacteria"/>
</dbReference>
<sequence>MSLISLSGAWLSFSDAPLLDDTELHIEENERVCLVGRNGAGKSTLLKILSGEVPLDDGRLVYEQDLVVARLQQDPPRDVEGTVFDFVSEGVAAQAGYLKAYHAALRRVEDDPSEKHLNQLAKIQEVLEHQELWKLEDRINDVLGQLGLSADMPLSALSGGWLRKAALGRALVSAPKVLLLDEPTNHLDIETIDWLEGFLKTFQGSIVFISHDRSFIRNMATRIVDLDRGKLVSWPGDYDKYLLGKEEALRVEDLQNAEFDRKLAQEEVWIRQGIKARRTRNEGRVRALKAMRQERAQRREVMGSAKMQVEEAARSGKIVFELEQACYQVDGRTLIDHFSSQVQRGDKIALVGPNGCGKTTLLTLMLGQLKPSSGRIHCGTKLEVAYFDQHRAELDPEKTVMDNLAEGKQEVMVNGRPRHVLGYLQDFLFHPKRAMTPVSALSGGERNRLLLARLFLKPSNLLILDEPTNDLDVETLELLEELIEQYQGTVLLVSHDRQFVDNSVTECWIFEGDGRIGRYVGGYYDAQQQRASATPLRQPTSVKRDEREATPSGTAAPAKRASGKLSYNQQRELEQLPQQIEALEQRIDSLQQQMNDPSFFSRPHDETQPVLAALAEAEQQLENSFERWEALEAQKNG</sequence>
<evidence type="ECO:0000256" key="4">
    <source>
        <dbReference type="ARBA" id="ARBA00022763"/>
    </source>
</evidence>
<keyword evidence="3 11" id="KW-0547">Nucleotide-binding</keyword>
<evidence type="ECO:0000256" key="8">
    <source>
        <dbReference type="ARBA" id="ARBA00023204"/>
    </source>
</evidence>
<keyword evidence="5 11" id="KW-0378">Hydrolase</keyword>
<dbReference type="InterPro" id="IPR017871">
    <property type="entry name" value="ABC_transporter-like_CS"/>
</dbReference>
<dbReference type="GO" id="GO:0006281">
    <property type="term" value="P:DNA repair"/>
    <property type="evidence" value="ECO:0007669"/>
    <property type="project" value="UniProtKB-KW"/>
</dbReference>
<gene>
    <name evidence="11" type="primary">uup</name>
    <name evidence="14" type="ordered locus">Dd703_1650</name>
</gene>
<dbReference type="InterPro" id="IPR003593">
    <property type="entry name" value="AAA+_ATPase"/>
</dbReference>
<dbReference type="HOGENOM" id="CLU_000604_36_0_6"/>
<dbReference type="Pfam" id="PF16326">
    <property type="entry name" value="ABC_tran_CTD"/>
    <property type="match status" value="1"/>
</dbReference>
<keyword evidence="7 11" id="KW-0238">DNA-binding</keyword>
<keyword evidence="2 11" id="KW-0677">Repeat</keyword>
<evidence type="ECO:0000256" key="2">
    <source>
        <dbReference type="ARBA" id="ARBA00022737"/>
    </source>
</evidence>
<keyword evidence="8 11" id="KW-0234">DNA repair</keyword>
<comment type="similarity">
    <text evidence="10 11">Belongs to the ABC transporter superfamily. ABCF family. Uup subfamily.</text>
</comment>
<name>C6C3V2_MUSP7</name>
<dbReference type="InterPro" id="IPR037118">
    <property type="entry name" value="Val-tRNA_synth_C_sf"/>
</dbReference>
<keyword evidence="6 11" id="KW-0067">ATP-binding</keyword>
<dbReference type="KEGG" id="dda:Dd703_1650"/>
<proteinExistence type="inferred from homology"/>